<feature type="region of interest" description="Disordered" evidence="1">
    <location>
        <begin position="97"/>
        <end position="118"/>
    </location>
</feature>
<protein>
    <submittedName>
        <fullName evidence="3">PKD domain-containing protein</fullName>
    </submittedName>
</protein>
<reference evidence="3 4" key="1">
    <citation type="submission" date="2019-01" db="EMBL/GenBank/DDBJ databases">
        <title>Novel species of Nocardioides.</title>
        <authorList>
            <person name="Liu Q."/>
            <person name="Xin Y.-H."/>
        </authorList>
    </citation>
    <scope>NUCLEOTIDE SEQUENCE [LARGE SCALE GENOMIC DNA]</scope>
    <source>
        <strain evidence="3 4">CGMCC 4.6875</strain>
    </source>
</reference>
<dbReference type="CDD" id="cd00146">
    <property type="entry name" value="PKD"/>
    <property type="match status" value="1"/>
</dbReference>
<evidence type="ECO:0000313" key="3">
    <source>
        <dbReference type="EMBL" id="RYB98423.1"/>
    </source>
</evidence>
<dbReference type="PROSITE" id="PS50093">
    <property type="entry name" value="PKD"/>
    <property type="match status" value="1"/>
</dbReference>
<gene>
    <name evidence="3" type="ORF">EUA07_18055</name>
</gene>
<dbReference type="InterPro" id="IPR000601">
    <property type="entry name" value="PKD_dom"/>
</dbReference>
<dbReference type="InterPro" id="IPR013783">
    <property type="entry name" value="Ig-like_fold"/>
</dbReference>
<dbReference type="InterPro" id="IPR035986">
    <property type="entry name" value="PKD_dom_sf"/>
</dbReference>
<feature type="domain" description="PKD" evidence="2">
    <location>
        <begin position="469"/>
        <end position="555"/>
    </location>
</feature>
<proteinExistence type="predicted"/>
<comment type="caution">
    <text evidence="3">The sequence shown here is derived from an EMBL/GenBank/DDBJ whole genome shotgun (WGS) entry which is preliminary data.</text>
</comment>
<dbReference type="EMBL" id="SDWU01000023">
    <property type="protein sequence ID" value="RYB98423.1"/>
    <property type="molecule type" value="Genomic_DNA"/>
</dbReference>
<dbReference type="SMART" id="SM00089">
    <property type="entry name" value="PKD"/>
    <property type="match status" value="1"/>
</dbReference>
<dbReference type="Gene3D" id="2.60.40.10">
    <property type="entry name" value="Immunoglobulins"/>
    <property type="match status" value="1"/>
</dbReference>
<organism evidence="3 4">
    <name type="scientific">Nocardioides ganghwensis</name>
    <dbReference type="NCBI Taxonomy" id="252230"/>
    <lineage>
        <taxon>Bacteria</taxon>
        <taxon>Bacillati</taxon>
        <taxon>Actinomycetota</taxon>
        <taxon>Actinomycetes</taxon>
        <taxon>Propionibacteriales</taxon>
        <taxon>Nocardioidaceae</taxon>
        <taxon>Nocardioides</taxon>
    </lineage>
</organism>
<dbReference type="GO" id="GO:0005975">
    <property type="term" value="P:carbohydrate metabolic process"/>
    <property type="evidence" value="ECO:0007669"/>
    <property type="project" value="UniProtKB-ARBA"/>
</dbReference>
<dbReference type="SUPFAM" id="SSF49299">
    <property type="entry name" value="PKD domain"/>
    <property type="match status" value="1"/>
</dbReference>
<evidence type="ECO:0000313" key="4">
    <source>
        <dbReference type="Proteomes" id="UP000293291"/>
    </source>
</evidence>
<dbReference type="Pfam" id="PF18911">
    <property type="entry name" value="PKD_4"/>
    <property type="match status" value="1"/>
</dbReference>
<evidence type="ECO:0000259" key="2">
    <source>
        <dbReference type="PROSITE" id="PS50093"/>
    </source>
</evidence>
<feature type="compositionally biased region" description="Polar residues" evidence="1">
    <location>
        <begin position="97"/>
        <end position="112"/>
    </location>
</feature>
<dbReference type="Proteomes" id="UP000293291">
    <property type="component" value="Unassembled WGS sequence"/>
</dbReference>
<accession>A0A4Q2SBD6</accession>
<dbReference type="AlphaFoldDB" id="A0A4Q2SBD6"/>
<dbReference type="InterPro" id="IPR022409">
    <property type="entry name" value="PKD/Chitinase_dom"/>
</dbReference>
<name>A0A4Q2SBD6_9ACTN</name>
<keyword evidence="4" id="KW-1185">Reference proteome</keyword>
<dbReference type="OrthoDB" id="3753231at2"/>
<sequence>MTTNDLSTSRRGNRGGRRAGARRLGTLVALCLAAVLAAALAVVPVGLSAQGVPTWVPGVSDLSTPGQDASYARAAVDANGAVTVVWQRSDGTNQMVQASTRKPDSPWSTPTDLSAPGQDAWHPQVAAAADGTVTVVWESSQFLTTNNTVYATTRLPGGTWTAPTDLSGPGQHALSPQVAAARDGTTTAVWVLHGTSTIVQATTRAPDGTWPAATDLSALGQDGYDPQVAAAPDGTTTAVWVRSDGTVGQLQAATRSPAGTWTPPADISEPGRQVHSPELAVAADGAPTAVWVWRDGYGSTVQTATRGPGGAWTAPVALSAPQPSAWHPHVAAASDGTTTAVWQGTQGPDRTNMIVRAATRNQDGTWTVGPILSDPLSGPGLPVDFPDVTAADTTTAVWMHWDGANYVLAAATRSPGGVWTTLTNLSAPGQSIFEPQVVAAADGTTTAVWSRFDGAHWVVQARDVDHDAPLLGAISIPATGTVGQSLLFEADAVDASSNPTTITWDFGDGATLTGGSVTHAYASVGTYSVKVMATDAVGNTISTTAGTVTITAGAVTITAAPRAPEITRLKLTRTTIYATHHPRATRAVISLTAPAKVVLSFKKPGTRAQRKTLRLDAGTTRVRLTTRLTRTARLKPGAYKVIAVATNAAGERAARTARLRVIR</sequence>
<dbReference type="SUPFAM" id="SSF89372">
    <property type="entry name" value="Fucose-specific lectin"/>
    <property type="match status" value="1"/>
</dbReference>
<evidence type="ECO:0000256" key="1">
    <source>
        <dbReference type="SAM" id="MobiDB-lite"/>
    </source>
</evidence>